<protein>
    <submittedName>
        <fullName evidence="1">Uncharacterized protein</fullName>
    </submittedName>
</protein>
<keyword evidence="2" id="KW-1185">Reference proteome</keyword>
<feature type="non-terminal residue" evidence="1">
    <location>
        <position position="1"/>
    </location>
</feature>
<gene>
    <name evidence="1" type="ORF">M441DRAFT_91639</name>
</gene>
<proteinExistence type="predicted"/>
<reference evidence="1 2" key="1">
    <citation type="submission" date="2016-07" db="EMBL/GenBank/DDBJ databases">
        <title>Multiple horizontal gene transfer events from other fungi enriched the ability of initially mycotrophic Trichoderma (Ascomycota) to feed on dead plant biomass.</title>
        <authorList>
            <consortium name="DOE Joint Genome Institute"/>
            <person name="Aerts A."/>
            <person name="Atanasova L."/>
            <person name="Chenthamara K."/>
            <person name="Zhang J."/>
            <person name="Grujic M."/>
            <person name="Henrissat B."/>
            <person name="Kuo A."/>
            <person name="Salamov A."/>
            <person name="Lipzen A."/>
            <person name="Labutti K."/>
            <person name="Barry K."/>
            <person name="Miao Y."/>
            <person name="Rahimi M.J."/>
            <person name="Shen Q."/>
            <person name="Grigoriev I.V."/>
            <person name="Kubicek C.P."/>
            <person name="Druzhinina I.S."/>
        </authorList>
    </citation>
    <scope>NUCLEOTIDE SEQUENCE [LARGE SCALE GENOMIC DNA]</scope>
    <source>
        <strain evidence="1 2">CBS 433.97</strain>
    </source>
</reference>
<dbReference type="AlphaFoldDB" id="A0A2T3YZP0"/>
<name>A0A2T3YZP0_TRIA4</name>
<dbReference type="EMBL" id="KZ679266">
    <property type="protein sequence ID" value="PTB37974.1"/>
    <property type="molecule type" value="Genomic_DNA"/>
</dbReference>
<evidence type="ECO:0000313" key="1">
    <source>
        <dbReference type="EMBL" id="PTB37974.1"/>
    </source>
</evidence>
<accession>A0A2T3YZP0</accession>
<sequence>FSRRNIPNGTYPIENLIDGAIGSRETTGTAIPGCSISIACPILREGSGPRISEI</sequence>
<dbReference type="Proteomes" id="UP000240493">
    <property type="component" value="Unassembled WGS sequence"/>
</dbReference>
<evidence type="ECO:0000313" key="2">
    <source>
        <dbReference type="Proteomes" id="UP000240493"/>
    </source>
</evidence>
<organism evidence="1 2">
    <name type="scientific">Trichoderma asperellum (strain ATCC 204424 / CBS 433.97 / NBRC 101777)</name>
    <dbReference type="NCBI Taxonomy" id="1042311"/>
    <lineage>
        <taxon>Eukaryota</taxon>
        <taxon>Fungi</taxon>
        <taxon>Dikarya</taxon>
        <taxon>Ascomycota</taxon>
        <taxon>Pezizomycotina</taxon>
        <taxon>Sordariomycetes</taxon>
        <taxon>Hypocreomycetidae</taxon>
        <taxon>Hypocreales</taxon>
        <taxon>Hypocreaceae</taxon>
        <taxon>Trichoderma</taxon>
    </lineage>
</organism>